<evidence type="ECO:0000256" key="4">
    <source>
        <dbReference type="SAM" id="MobiDB-lite"/>
    </source>
</evidence>
<comment type="caution">
    <text evidence="6">The sequence shown here is derived from an EMBL/GenBank/DDBJ whole genome shotgun (WGS) entry which is preliminary data.</text>
</comment>
<sequence>MSKRGSIQFSIRDLQLAAELGRTLLERNEELENELKQQQAIIEDQAQEIEFLTKQATSMKEQSEHRGKFYEQLEQTIIELERTNDHLSREHEVDKKRIQSLCENIEYLERKCEEMSRALETIRDEQTKRGFHGSRGKMNRGSYFNFGSDSSEEDNMNSGFGYGFGYGCRRRSHSLQDLRDYTPSPDEFDSGNSNSPDLKTSESEYVESLESRIEELLVAKKNEADKVNKLESQIRLLIQENANLQNQLVQMSNEKDEQIADLRRQLLDSDPSVAIISPASPSCSSSSTSSHSPRPSSSANLGDVEASSSSSSSTSSSSRGKTHLNHHGALDLLNINSNTMLMCKRCTAEVSILSLVNSIEVENDGEVNGCYADFPYGVTALAEDHDMEFSSLEHELARATGASLPLDNRHNKKSPPRNVNRSFPLFPRHRTSIFQRDKSANNKPHGNDIQLECDDDLEYDENFELFLGHQPTYPRGAEGSSPGKHGRRLFIMEESSDTCGSSTHDEDIDLDEEPCLTKDRKPEISRSKKNSGRLSSKNCSPKSKKVAGTSRNGGSSCGLYEEGSNVPVTNGELADDDDDDDNEGGAEGDEPAEELSITFTSRIHSKLLELPTRIPSDEEDDEDDYEYDDDVIDGILAAKHCVPASSDAAILQDHLRDGELLCENNNDQDKCQNREPVKKTKLWWLAWFILVVMGVFQLIWAILSLLFFLVTAAVLPGGSKGSSSFAAVSSSCGIQESSSSSGYDSSEEENEHGGRAGKAWLISTEVEKLPLVKEEEGEPEDKESVGPEVATTCPTDTDQKPEYDSHEDDTPEGGNLAITGSSISTPSTSCNNNSSVMPEYKQILQNLFSLFNNSKRKYPIPMYPYVKGQSSALIMSQSINSTSTNSNNNTGCSSH</sequence>
<feature type="coiled-coil region" evidence="3">
    <location>
        <begin position="14"/>
        <end position="125"/>
    </location>
</feature>
<proteinExistence type="inferred from homology"/>
<dbReference type="InterPro" id="IPR026079">
    <property type="entry name" value="CDR2"/>
</dbReference>
<feature type="compositionally biased region" description="Acidic residues" evidence="4">
    <location>
        <begin position="573"/>
        <end position="593"/>
    </location>
</feature>
<feature type="coiled-coil region" evidence="3">
    <location>
        <begin position="206"/>
        <end position="261"/>
    </location>
</feature>
<dbReference type="PANTHER" id="PTHR19232:SF7">
    <property type="entry name" value="CENTROCORTIN, ISOFORM A"/>
    <property type="match status" value="1"/>
</dbReference>
<keyword evidence="5" id="KW-1133">Transmembrane helix</keyword>
<feature type="transmembrane region" description="Helical" evidence="5">
    <location>
        <begin position="682"/>
        <end position="715"/>
    </location>
</feature>
<feature type="compositionally biased region" description="Polar residues" evidence="4">
    <location>
        <begin position="532"/>
        <end position="541"/>
    </location>
</feature>
<dbReference type="EMBL" id="LJIJ01000240">
    <property type="protein sequence ID" value="ODM99996.1"/>
    <property type="molecule type" value="Genomic_DNA"/>
</dbReference>
<evidence type="ECO:0000256" key="1">
    <source>
        <dbReference type="ARBA" id="ARBA00009019"/>
    </source>
</evidence>
<protein>
    <submittedName>
        <fullName evidence="6">Cerebellar degeneration-related protein 2</fullName>
    </submittedName>
</protein>
<evidence type="ECO:0000256" key="5">
    <source>
        <dbReference type="SAM" id="Phobius"/>
    </source>
</evidence>
<feature type="compositionally biased region" description="Low complexity" evidence="4">
    <location>
        <begin position="307"/>
        <end position="318"/>
    </location>
</feature>
<accession>A0A1D2N3Y9</accession>
<keyword evidence="5" id="KW-0812">Transmembrane</keyword>
<evidence type="ECO:0000256" key="3">
    <source>
        <dbReference type="SAM" id="Coils"/>
    </source>
</evidence>
<feature type="region of interest" description="Disordered" evidence="4">
    <location>
        <begin position="405"/>
        <end position="424"/>
    </location>
</feature>
<dbReference type="AlphaFoldDB" id="A0A1D2N3Y9"/>
<feature type="compositionally biased region" description="Low complexity" evidence="4">
    <location>
        <begin position="735"/>
        <end position="744"/>
    </location>
</feature>
<dbReference type="STRING" id="48709.A0A1D2N3Y9"/>
<dbReference type="Proteomes" id="UP000094527">
    <property type="component" value="Unassembled WGS sequence"/>
</dbReference>
<feature type="region of interest" description="Disordered" evidence="4">
    <location>
        <begin position="735"/>
        <end position="757"/>
    </location>
</feature>
<evidence type="ECO:0000256" key="2">
    <source>
        <dbReference type="ARBA" id="ARBA00023054"/>
    </source>
</evidence>
<feature type="region of interest" description="Disordered" evidence="4">
    <location>
        <begin position="177"/>
        <end position="204"/>
    </location>
</feature>
<evidence type="ECO:0000313" key="7">
    <source>
        <dbReference type="Proteomes" id="UP000094527"/>
    </source>
</evidence>
<keyword evidence="7" id="KW-1185">Reference proteome</keyword>
<keyword evidence="2 3" id="KW-0175">Coiled coil</keyword>
<feature type="region of interest" description="Disordered" evidence="4">
    <location>
        <begin position="770"/>
        <end position="812"/>
    </location>
</feature>
<name>A0A1D2N3Y9_ORCCI</name>
<gene>
    <name evidence="6" type="ORF">Ocin01_06680</name>
</gene>
<reference evidence="6 7" key="1">
    <citation type="journal article" date="2016" name="Genome Biol. Evol.">
        <title>Gene Family Evolution Reflects Adaptation to Soil Environmental Stressors in the Genome of the Collembolan Orchesella cincta.</title>
        <authorList>
            <person name="Faddeeva-Vakhrusheva A."/>
            <person name="Derks M.F."/>
            <person name="Anvar S.Y."/>
            <person name="Agamennone V."/>
            <person name="Suring W."/>
            <person name="Smit S."/>
            <person name="van Straalen N.M."/>
            <person name="Roelofs D."/>
        </authorList>
    </citation>
    <scope>NUCLEOTIDE SEQUENCE [LARGE SCALE GENOMIC DNA]</scope>
    <source>
        <tissue evidence="6">Mixed pool</tissue>
    </source>
</reference>
<feature type="region of interest" description="Disordered" evidence="4">
    <location>
        <begin position="495"/>
        <end position="595"/>
    </location>
</feature>
<comment type="similarity">
    <text evidence="1">Belongs to the CDR2 family.</text>
</comment>
<organism evidence="6 7">
    <name type="scientific">Orchesella cincta</name>
    <name type="common">Springtail</name>
    <name type="synonym">Podura cincta</name>
    <dbReference type="NCBI Taxonomy" id="48709"/>
    <lineage>
        <taxon>Eukaryota</taxon>
        <taxon>Metazoa</taxon>
        <taxon>Ecdysozoa</taxon>
        <taxon>Arthropoda</taxon>
        <taxon>Hexapoda</taxon>
        <taxon>Collembola</taxon>
        <taxon>Entomobryomorpha</taxon>
        <taxon>Entomobryoidea</taxon>
        <taxon>Orchesellidae</taxon>
        <taxon>Orchesellinae</taxon>
        <taxon>Orchesella</taxon>
    </lineage>
</organism>
<evidence type="ECO:0000313" key="6">
    <source>
        <dbReference type="EMBL" id="ODM99996.1"/>
    </source>
</evidence>
<keyword evidence="5" id="KW-0472">Membrane</keyword>
<dbReference type="OrthoDB" id="10059415at2759"/>
<dbReference type="PANTHER" id="PTHR19232">
    <property type="entry name" value="CENTROCORTIN FAMILY MEMBER"/>
    <property type="match status" value="1"/>
</dbReference>
<feature type="compositionally biased region" description="Basic and acidic residues" evidence="4">
    <location>
        <begin position="515"/>
        <end position="526"/>
    </location>
</feature>
<feature type="region of interest" description="Disordered" evidence="4">
    <location>
        <begin position="277"/>
        <end position="322"/>
    </location>
</feature>
<feature type="compositionally biased region" description="Low complexity" evidence="4">
    <location>
        <begin position="277"/>
        <end position="298"/>
    </location>
</feature>